<sequence length="159" mass="16835">MAMVELASRNGSRGTKRDAGRPVSLAEIADAQLLSLAYLEQLFARLRRSGLVASVRGPGGGYRLGRPPGEITLAEITEAVEETIRATRCEEGGPGCAAGKRCPTHDLWVELGEQIHLFLAHVTLLDVVEGRVLGRAARPLLASDACDDAHPVDISAGSL</sequence>
<organism evidence="3 4">
    <name type="scientific">Craurococcus roseus</name>
    <dbReference type="NCBI Taxonomy" id="77585"/>
    <lineage>
        <taxon>Bacteria</taxon>
        <taxon>Pseudomonadati</taxon>
        <taxon>Pseudomonadota</taxon>
        <taxon>Alphaproteobacteria</taxon>
        <taxon>Acetobacterales</taxon>
        <taxon>Acetobacteraceae</taxon>
        <taxon>Craurococcus</taxon>
    </lineage>
</organism>
<accession>A0ABN1ERF4</accession>
<keyword evidence="4" id="KW-1185">Reference proteome</keyword>
<dbReference type="Pfam" id="PF02082">
    <property type="entry name" value="Rrf2"/>
    <property type="match status" value="1"/>
</dbReference>
<evidence type="ECO:0000256" key="1">
    <source>
        <dbReference type="ARBA" id="ARBA00023125"/>
    </source>
</evidence>
<keyword evidence="1" id="KW-0238">DNA-binding</keyword>
<evidence type="ECO:0000256" key="2">
    <source>
        <dbReference type="SAM" id="MobiDB-lite"/>
    </source>
</evidence>
<dbReference type="InterPro" id="IPR036388">
    <property type="entry name" value="WH-like_DNA-bd_sf"/>
</dbReference>
<evidence type="ECO:0000313" key="3">
    <source>
        <dbReference type="EMBL" id="GAA0572072.1"/>
    </source>
</evidence>
<dbReference type="InterPro" id="IPR030489">
    <property type="entry name" value="TR_Rrf2-type_CS"/>
</dbReference>
<dbReference type="InterPro" id="IPR000944">
    <property type="entry name" value="Tscrpt_reg_Rrf2"/>
</dbReference>
<dbReference type="PROSITE" id="PS51197">
    <property type="entry name" value="HTH_RRF2_2"/>
    <property type="match status" value="1"/>
</dbReference>
<dbReference type="PROSITE" id="PS01332">
    <property type="entry name" value="HTH_RRF2_1"/>
    <property type="match status" value="1"/>
</dbReference>
<dbReference type="PANTHER" id="PTHR33221">
    <property type="entry name" value="WINGED HELIX-TURN-HELIX TRANSCRIPTIONAL REGULATOR, RRF2 FAMILY"/>
    <property type="match status" value="1"/>
</dbReference>
<gene>
    <name evidence="3" type="ORF">GCM10009416_08380</name>
</gene>
<name>A0ABN1ERF4_9PROT</name>
<comment type="caution">
    <text evidence="3">The sequence shown here is derived from an EMBL/GenBank/DDBJ whole genome shotgun (WGS) entry which is preliminary data.</text>
</comment>
<dbReference type="EMBL" id="BAAAFZ010000008">
    <property type="protein sequence ID" value="GAA0572072.1"/>
    <property type="molecule type" value="Genomic_DNA"/>
</dbReference>
<reference evidence="3 4" key="1">
    <citation type="journal article" date="2019" name="Int. J. Syst. Evol. Microbiol.">
        <title>The Global Catalogue of Microorganisms (GCM) 10K type strain sequencing project: providing services to taxonomists for standard genome sequencing and annotation.</title>
        <authorList>
            <consortium name="The Broad Institute Genomics Platform"/>
            <consortium name="The Broad Institute Genome Sequencing Center for Infectious Disease"/>
            <person name="Wu L."/>
            <person name="Ma J."/>
        </authorList>
    </citation>
    <scope>NUCLEOTIDE SEQUENCE [LARGE SCALE GENOMIC DNA]</scope>
    <source>
        <strain evidence="3 4">JCM 9933</strain>
    </source>
</reference>
<proteinExistence type="predicted"/>
<dbReference type="PANTHER" id="PTHR33221:SF5">
    <property type="entry name" value="HTH-TYPE TRANSCRIPTIONAL REGULATOR ISCR"/>
    <property type="match status" value="1"/>
</dbReference>
<dbReference type="Gene3D" id="1.10.10.10">
    <property type="entry name" value="Winged helix-like DNA-binding domain superfamily/Winged helix DNA-binding domain"/>
    <property type="match status" value="1"/>
</dbReference>
<dbReference type="NCBIfam" id="TIGR00738">
    <property type="entry name" value="rrf2_super"/>
    <property type="match status" value="1"/>
</dbReference>
<dbReference type="InterPro" id="IPR036390">
    <property type="entry name" value="WH_DNA-bd_sf"/>
</dbReference>
<feature type="region of interest" description="Disordered" evidence="2">
    <location>
        <begin position="1"/>
        <end position="21"/>
    </location>
</feature>
<evidence type="ECO:0000313" key="4">
    <source>
        <dbReference type="Proteomes" id="UP001501588"/>
    </source>
</evidence>
<dbReference type="Proteomes" id="UP001501588">
    <property type="component" value="Unassembled WGS sequence"/>
</dbReference>
<dbReference type="SUPFAM" id="SSF46785">
    <property type="entry name" value="Winged helix' DNA-binding domain"/>
    <property type="match status" value="1"/>
</dbReference>
<protein>
    <submittedName>
        <fullName evidence="3">Rrf2 family transcriptional regulator</fullName>
    </submittedName>
</protein>